<dbReference type="PROSITE" id="PS50012">
    <property type="entry name" value="RCC1_3"/>
    <property type="match status" value="1"/>
</dbReference>
<dbReference type="EMBL" id="CAAALY010058356">
    <property type="protein sequence ID" value="VEL22779.1"/>
    <property type="molecule type" value="Genomic_DNA"/>
</dbReference>
<proteinExistence type="predicted"/>
<dbReference type="Gene3D" id="2.130.10.30">
    <property type="entry name" value="Regulator of chromosome condensation 1/beta-lactamase-inhibitor protein II"/>
    <property type="match status" value="1"/>
</dbReference>
<dbReference type="InterPro" id="IPR009091">
    <property type="entry name" value="RCC1/BLIP-II"/>
</dbReference>
<evidence type="ECO:0008006" key="4">
    <source>
        <dbReference type="Google" id="ProtNLM"/>
    </source>
</evidence>
<dbReference type="SUPFAM" id="SSF50985">
    <property type="entry name" value="RCC1/BLIP-II"/>
    <property type="match status" value="1"/>
</dbReference>
<name>A0A448WXM8_9PLAT</name>
<sequence>MGHNQKEICVPLPRKVFELMGNAVCQLECGRMHTLALVPVTGRIYSFGAGGEGQLGLGDLLNRSGPTIVRGE</sequence>
<dbReference type="Proteomes" id="UP000784294">
    <property type="component" value="Unassembled WGS sequence"/>
</dbReference>
<dbReference type="InterPro" id="IPR000408">
    <property type="entry name" value="Reg_chr_condens"/>
</dbReference>
<accession>A0A448WXM8</accession>
<dbReference type="AlphaFoldDB" id="A0A448WXM8"/>
<gene>
    <name evidence="2" type="ORF">PXEA_LOCUS16219</name>
</gene>
<feature type="repeat" description="RCC1" evidence="1">
    <location>
        <begin position="42"/>
        <end position="72"/>
    </location>
</feature>
<keyword evidence="3" id="KW-1185">Reference proteome</keyword>
<dbReference type="OrthoDB" id="8068875at2759"/>
<protein>
    <recommendedName>
        <fullName evidence="4">Regulator of chromosome condensation 1/beta-lactamase-inhibitor protein II</fullName>
    </recommendedName>
</protein>
<comment type="caution">
    <text evidence="2">The sequence shown here is derived from an EMBL/GenBank/DDBJ whole genome shotgun (WGS) entry which is preliminary data.</text>
</comment>
<reference evidence="2" key="1">
    <citation type="submission" date="2018-11" db="EMBL/GenBank/DDBJ databases">
        <authorList>
            <consortium name="Pathogen Informatics"/>
        </authorList>
    </citation>
    <scope>NUCLEOTIDE SEQUENCE</scope>
</reference>
<organism evidence="2 3">
    <name type="scientific">Protopolystoma xenopodis</name>
    <dbReference type="NCBI Taxonomy" id="117903"/>
    <lineage>
        <taxon>Eukaryota</taxon>
        <taxon>Metazoa</taxon>
        <taxon>Spiralia</taxon>
        <taxon>Lophotrochozoa</taxon>
        <taxon>Platyhelminthes</taxon>
        <taxon>Monogenea</taxon>
        <taxon>Polyopisthocotylea</taxon>
        <taxon>Polystomatidea</taxon>
        <taxon>Polystomatidae</taxon>
        <taxon>Protopolystoma</taxon>
    </lineage>
</organism>
<dbReference type="Pfam" id="PF00415">
    <property type="entry name" value="RCC1"/>
    <property type="match status" value="2"/>
</dbReference>
<evidence type="ECO:0000256" key="1">
    <source>
        <dbReference type="PROSITE-ProRule" id="PRU00235"/>
    </source>
</evidence>
<evidence type="ECO:0000313" key="3">
    <source>
        <dbReference type="Proteomes" id="UP000784294"/>
    </source>
</evidence>
<evidence type="ECO:0000313" key="2">
    <source>
        <dbReference type="EMBL" id="VEL22779.1"/>
    </source>
</evidence>